<accession>A0ACB7UNC7</accession>
<organism evidence="1 2">
    <name type="scientific">Dioscorea alata</name>
    <name type="common">Purple yam</name>
    <dbReference type="NCBI Taxonomy" id="55571"/>
    <lineage>
        <taxon>Eukaryota</taxon>
        <taxon>Viridiplantae</taxon>
        <taxon>Streptophyta</taxon>
        <taxon>Embryophyta</taxon>
        <taxon>Tracheophyta</taxon>
        <taxon>Spermatophyta</taxon>
        <taxon>Magnoliopsida</taxon>
        <taxon>Liliopsida</taxon>
        <taxon>Dioscoreales</taxon>
        <taxon>Dioscoreaceae</taxon>
        <taxon>Dioscorea</taxon>
    </lineage>
</organism>
<protein>
    <submittedName>
        <fullName evidence="1">Zinc beta-ribbon-containing protein</fullName>
    </submittedName>
</protein>
<reference evidence="2" key="1">
    <citation type="journal article" date="2022" name="Nat. Commun.">
        <title>Chromosome evolution and the genetic basis of agronomically important traits in greater yam.</title>
        <authorList>
            <person name="Bredeson J.V."/>
            <person name="Lyons J.B."/>
            <person name="Oniyinde I.O."/>
            <person name="Okereke N.R."/>
            <person name="Kolade O."/>
            <person name="Nnabue I."/>
            <person name="Nwadili C.O."/>
            <person name="Hribova E."/>
            <person name="Parker M."/>
            <person name="Nwogha J."/>
            <person name="Shu S."/>
            <person name="Carlson J."/>
            <person name="Kariba R."/>
            <person name="Muthemba S."/>
            <person name="Knop K."/>
            <person name="Barton G.J."/>
            <person name="Sherwood A.V."/>
            <person name="Lopez-Montes A."/>
            <person name="Asiedu R."/>
            <person name="Jamnadass R."/>
            <person name="Muchugi A."/>
            <person name="Goodstein D."/>
            <person name="Egesi C.N."/>
            <person name="Featherston J."/>
            <person name="Asfaw A."/>
            <person name="Simpson G.G."/>
            <person name="Dolezel J."/>
            <person name="Hendre P.S."/>
            <person name="Van Deynze A."/>
            <person name="Kumar P.L."/>
            <person name="Obidiegwu J.E."/>
            <person name="Bhattacharjee R."/>
            <person name="Rokhsar D.S."/>
        </authorList>
    </citation>
    <scope>NUCLEOTIDE SEQUENCE [LARGE SCALE GENOMIC DNA]</scope>
    <source>
        <strain evidence="2">cv. TDa95/00328</strain>
    </source>
</reference>
<sequence>MLLSNSTNNSGCPNANMEKNAKEHTSSMAALKCPRCNSSNTKFCYYNNYSLSQPRHFCKACKRYWTRGGTLRNVPIGGGCRKNKRLKKPTTSITTHPSSSSSSSALLSCHPPPPPPPPPPTAPPVPSSSLPLISSNNINMDFSIHYANLPPLPAFLQQPQLDGFNLGYPSNAPTNHDQQQHLFDPLLGSSLSTATAASLLLSSIKQQQPMMLSCDNLQSAHEDGNLGLGFVKQVKMEADHPHNHHHHHHHAWMQAPCGNLFETMPAANTTVGDSPSANLFWSWNQSIGPLI</sequence>
<dbReference type="Proteomes" id="UP000827976">
    <property type="component" value="Chromosome 15"/>
</dbReference>
<dbReference type="EMBL" id="CM037025">
    <property type="protein sequence ID" value="KAH7662015.1"/>
    <property type="molecule type" value="Genomic_DNA"/>
</dbReference>
<gene>
    <name evidence="1" type="ORF">IHE45_15G102600</name>
</gene>
<name>A0ACB7UNC7_DIOAL</name>
<comment type="caution">
    <text evidence="1">The sequence shown here is derived from an EMBL/GenBank/DDBJ whole genome shotgun (WGS) entry which is preliminary data.</text>
</comment>
<evidence type="ECO:0000313" key="2">
    <source>
        <dbReference type="Proteomes" id="UP000827976"/>
    </source>
</evidence>
<keyword evidence="2" id="KW-1185">Reference proteome</keyword>
<evidence type="ECO:0000313" key="1">
    <source>
        <dbReference type="EMBL" id="KAH7662015.1"/>
    </source>
</evidence>
<proteinExistence type="predicted"/>